<dbReference type="InterPro" id="IPR051553">
    <property type="entry name" value="Ran_GTPase-activating"/>
</dbReference>
<dbReference type="AlphaFoldDB" id="A0A3A8QEC5"/>
<accession>A0A3A8QEC5</accession>
<evidence type="ECO:0008006" key="4">
    <source>
        <dbReference type="Google" id="ProtNLM"/>
    </source>
</evidence>
<protein>
    <recommendedName>
        <fullName evidence="4">RCC1 repeat-containing protein</fullName>
    </recommendedName>
</protein>
<comment type="caution">
    <text evidence="2">The sequence shown here is derived from an EMBL/GenBank/DDBJ whole genome shotgun (WGS) entry which is preliminary data.</text>
</comment>
<name>A0A3A8QEC5_9BACT</name>
<feature type="chain" id="PRO_5017317547" description="RCC1 repeat-containing protein" evidence="1">
    <location>
        <begin position="20"/>
        <end position="89"/>
    </location>
</feature>
<dbReference type="InterPro" id="IPR009091">
    <property type="entry name" value="RCC1/BLIP-II"/>
</dbReference>
<proteinExistence type="predicted"/>
<dbReference type="GO" id="GO:0005085">
    <property type="term" value="F:guanyl-nucleotide exchange factor activity"/>
    <property type="evidence" value="ECO:0007669"/>
    <property type="project" value="TreeGrafter"/>
</dbReference>
<evidence type="ECO:0000256" key="1">
    <source>
        <dbReference type="SAM" id="SignalP"/>
    </source>
</evidence>
<reference evidence="3" key="1">
    <citation type="submission" date="2018-09" db="EMBL/GenBank/DDBJ databases">
        <authorList>
            <person name="Livingstone P.G."/>
            <person name="Whitworth D.E."/>
        </authorList>
    </citation>
    <scope>NUCLEOTIDE SEQUENCE [LARGE SCALE GENOMIC DNA]</scope>
    <source>
        <strain evidence="3">CA051B</strain>
    </source>
</reference>
<keyword evidence="1" id="KW-0732">Signal</keyword>
<evidence type="ECO:0000313" key="3">
    <source>
        <dbReference type="Proteomes" id="UP000272888"/>
    </source>
</evidence>
<dbReference type="Pfam" id="PF13540">
    <property type="entry name" value="RCC1_2"/>
    <property type="match status" value="1"/>
</dbReference>
<dbReference type="PROSITE" id="PS00626">
    <property type="entry name" value="RCC1_2"/>
    <property type="match status" value="1"/>
</dbReference>
<dbReference type="Proteomes" id="UP000272888">
    <property type="component" value="Unassembled WGS sequence"/>
</dbReference>
<feature type="signal peptide" evidence="1">
    <location>
        <begin position="1"/>
        <end position="19"/>
    </location>
</feature>
<evidence type="ECO:0000313" key="2">
    <source>
        <dbReference type="EMBL" id="RKH67043.1"/>
    </source>
</evidence>
<dbReference type="GO" id="GO:0005737">
    <property type="term" value="C:cytoplasm"/>
    <property type="evidence" value="ECO:0007669"/>
    <property type="project" value="TreeGrafter"/>
</dbReference>
<dbReference type="InterPro" id="IPR000408">
    <property type="entry name" value="Reg_chr_condens"/>
</dbReference>
<organism evidence="2 3">
    <name type="scientific">Corallococcus llansteffanensis</name>
    <dbReference type="NCBI Taxonomy" id="2316731"/>
    <lineage>
        <taxon>Bacteria</taxon>
        <taxon>Pseudomonadati</taxon>
        <taxon>Myxococcota</taxon>
        <taxon>Myxococcia</taxon>
        <taxon>Myxococcales</taxon>
        <taxon>Cystobacterineae</taxon>
        <taxon>Myxococcaceae</taxon>
        <taxon>Corallococcus</taxon>
    </lineage>
</organism>
<dbReference type="Gene3D" id="2.130.10.30">
    <property type="entry name" value="Regulator of chromosome condensation 1/beta-lactamase-inhibitor protein II"/>
    <property type="match status" value="1"/>
</dbReference>
<dbReference type="RefSeq" id="WP_120641996.1">
    <property type="nucleotide sequence ID" value="NZ_RAWB01000021.1"/>
</dbReference>
<sequence>MTSALMAALTSVNVPKALAAGAYHSLFLNKNGEVWAWGQNTSDQIGIGITSAAEPIPSEVPGLPTVRPMAADVNHALALDEAGKVWGWA</sequence>
<dbReference type="PANTHER" id="PTHR45982:SF1">
    <property type="entry name" value="REGULATOR OF CHROMOSOME CONDENSATION"/>
    <property type="match status" value="1"/>
</dbReference>
<dbReference type="EMBL" id="RAWB01000021">
    <property type="protein sequence ID" value="RKH67043.1"/>
    <property type="molecule type" value="Genomic_DNA"/>
</dbReference>
<gene>
    <name evidence="2" type="ORF">D7V93_03475</name>
</gene>
<dbReference type="PANTHER" id="PTHR45982">
    <property type="entry name" value="REGULATOR OF CHROMOSOME CONDENSATION"/>
    <property type="match status" value="1"/>
</dbReference>
<keyword evidence="3" id="KW-1185">Reference proteome</keyword>
<dbReference type="PROSITE" id="PS50012">
    <property type="entry name" value="RCC1_3"/>
    <property type="match status" value="1"/>
</dbReference>
<dbReference type="SUPFAM" id="SSF50985">
    <property type="entry name" value="RCC1/BLIP-II"/>
    <property type="match status" value="1"/>
</dbReference>